<keyword evidence="3" id="KW-1185">Reference proteome</keyword>
<proteinExistence type="predicted"/>
<comment type="caution">
    <text evidence="2">The sequence shown here is derived from an EMBL/GenBank/DDBJ whole genome shotgun (WGS) entry which is preliminary data.</text>
</comment>
<evidence type="ECO:0000256" key="1">
    <source>
        <dbReference type="SAM" id="MobiDB-lite"/>
    </source>
</evidence>
<protein>
    <submittedName>
        <fullName evidence="2">Uncharacterized protein</fullName>
    </submittedName>
</protein>
<organism evidence="2 3">
    <name type="scientific">Synaphobranchus kaupii</name>
    <name type="common">Kaup's arrowtooth eel</name>
    <dbReference type="NCBI Taxonomy" id="118154"/>
    <lineage>
        <taxon>Eukaryota</taxon>
        <taxon>Metazoa</taxon>
        <taxon>Chordata</taxon>
        <taxon>Craniata</taxon>
        <taxon>Vertebrata</taxon>
        <taxon>Euteleostomi</taxon>
        <taxon>Actinopterygii</taxon>
        <taxon>Neopterygii</taxon>
        <taxon>Teleostei</taxon>
        <taxon>Anguilliformes</taxon>
        <taxon>Synaphobranchidae</taxon>
        <taxon>Synaphobranchus</taxon>
    </lineage>
</organism>
<sequence>MLGTPSVPKSPGHQETDLPLHCIPLILASTHKQSLRCFCIHRSHSHTLCVTLRVLCTIQRNSDSRRGMLARGMPRAAFRNVLRSGHPVVRTPRRHGGVSRSEGVSGRRVSWLTASEARQPARFRESASPWQSAGGNASANAQGSDGLTAHRRANSLTAPRAGRDDLT</sequence>
<dbReference type="AlphaFoldDB" id="A0A9Q1G0H4"/>
<dbReference type="EMBL" id="JAINUF010000003">
    <property type="protein sequence ID" value="KAJ8371244.1"/>
    <property type="molecule type" value="Genomic_DNA"/>
</dbReference>
<evidence type="ECO:0000313" key="2">
    <source>
        <dbReference type="EMBL" id="KAJ8371244.1"/>
    </source>
</evidence>
<accession>A0A9Q1G0H4</accession>
<feature type="region of interest" description="Disordered" evidence="1">
    <location>
        <begin position="115"/>
        <end position="167"/>
    </location>
</feature>
<feature type="compositionally biased region" description="Low complexity" evidence="1">
    <location>
        <begin position="131"/>
        <end position="144"/>
    </location>
</feature>
<reference evidence="2" key="1">
    <citation type="journal article" date="2023" name="Science">
        <title>Genome structures resolve the early diversification of teleost fishes.</title>
        <authorList>
            <person name="Parey E."/>
            <person name="Louis A."/>
            <person name="Montfort J."/>
            <person name="Bouchez O."/>
            <person name="Roques C."/>
            <person name="Iampietro C."/>
            <person name="Lluch J."/>
            <person name="Castinel A."/>
            <person name="Donnadieu C."/>
            <person name="Desvignes T."/>
            <person name="Floi Bucao C."/>
            <person name="Jouanno E."/>
            <person name="Wen M."/>
            <person name="Mejri S."/>
            <person name="Dirks R."/>
            <person name="Jansen H."/>
            <person name="Henkel C."/>
            <person name="Chen W.J."/>
            <person name="Zahm M."/>
            <person name="Cabau C."/>
            <person name="Klopp C."/>
            <person name="Thompson A.W."/>
            <person name="Robinson-Rechavi M."/>
            <person name="Braasch I."/>
            <person name="Lecointre G."/>
            <person name="Bobe J."/>
            <person name="Postlethwait J.H."/>
            <person name="Berthelot C."/>
            <person name="Roest Crollius H."/>
            <person name="Guiguen Y."/>
        </authorList>
    </citation>
    <scope>NUCLEOTIDE SEQUENCE</scope>
    <source>
        <strain evidence="2">WJC10195</strain>
    </source>
</reference>
<evidence type="ECO:0000313" key="3">
    <source>
        <dbReference type="Proteomes" id="UP001152622"/>
    </source>
</evidence>
<dbReference type="Proteomes" id="UP001152622">
    <property type="component" value="Chromosome 3"/>
</dbReference>
<name>A0A9Q1G0H4_SYNKA</name>
<gene>
    <name evidence="2" type="ORF">SKAU_G00112720</name>
</gene>